<name>A0A818KEG6_9BILA</name>
<dbReference type="Proteomes" id="UP000663889">
    <property type="component" value="Unassembled WGS sequence"/>
</dbReference>
<reference evidence="2" key="1">
    <citation type="submission" date="2021-02" db="EMBL/GenBank/DDBJ databases">
        <authorList>
            <person name="Nowell W R."/>
        </authorList>
    </citation>
    <scope>NUCLEOTIDE SEQUENCE</scope>
</reference>
<proteinExistence type="predicted"/>
<dbReference type="Proteomes" id="UP000663874">
    <property type="component" value="Unassembled WGS sequence"/>
</dbReference>
<dbReference type="EMBL" id="CAJOBE010000051">
    <property type="protein sequence ID" value="CAF3553065.1"/>
    <property type="molecule type" value="Genomic_DNA"/>
</dbReference>
<sequence length="444" mass="51276">MERILLAVDYRNLTELKLFNFKQEVALSYFTNESSLRHIFQQQITDLILINNDKEKMIGSLSNYTINVYGHILKFFKNLTHLNITEGFNSSYPGLILRDLPSTTFFSSILTHLCINTYNLDDCLYLLDGRLKQLTTLIVRIHYMHFSSTVHNMDNLPNLKCLSLKCYAQTRQYDEAILPLLRRMSYLENLTLYLRIKNRGTFIDRTHLENEIHVYMPQLHSFTFYICTYDNTADLFRYVPSQDIQRNVTYDGHQRMASIINYINSCLCCTAVCTIFSLPFAFDRLEHIGNIFPDIVFKKFGRYISSIEKSNENLSNIRLINELLKSSSSATFIDNMRLKMANFDTLPRSETASYTSMNSTQSSVTKNGGGGSGSTNFDIDFNESNLQVHKRSPFYIIQDSSSTHRTGRLEEFQNYCFLPLDLHDVSQIKASLNGQSSQSLSGKY</sequence>
<protein>
    <submittedName>
        <fullName evidence="2">Uncharacterized protein</fullName>
    </submittedName>
</protein>
<accession>A0A818KEG6</accession>
<gene>
    <name evidence="2" type="ORF">FNK824_LOCUS1059</name>
    <name evidence="1" type="ORF">SEV965_LOCUS3909</name>
</gene>
<evidence type="ECO:0000313" key="1">
    <source>
        <dbReference type="EMBL" id="CAF0867000.1"/>
    </source>
</evidence>
<comment type="caution">
    <text evidence="2">The sequence shown here is derived from an EMBL/GenBank/DDBJ whole genome shotgun (WGS) entry which is preliminary data.</text>
</comment>
<dbReference type="AlphaFoldDB" id="A0A818KEG6"/>
<evidence type="ECO:0000313" key="3">
    <source>
        <dbReference type="Proteomes" id="UP000663874"/>
    </source>
</evidence>
<evidence type="ECO:0000313" key="2">
    <source>
        <dbReference type="EMBL" id="CAF3553065.1"/>
    </source>
</evidence>
<organism evidence="2 3">
    <name type="scientific">Rotaria sordida</name>
    <dbReference type="NCBI Taxonomy" id="392033"/>
    <lineage>
        <taxon>Eukaryota</taxon>
        <taxon>Metazoa</taxon>
        <taxon>Spiralia</taxon>
        <taxon>Gnathifera</taxon>
        <taxon>Rotifera</taxon>
        <taxon>Eurotatoria</taxon>
        <taxon>Bdelloidea</taxon>
        <taxon>Philodinida</taxon>
        <taxon>Philodinidae</taxon>
        <taxon>Rotaria</taxon>
    </lineage>
</organism>
<dbReference type="EMBL" id="CAJNOU010000104">
    <property type="protein sequence ID" value="CAF0867000.1"/>
    <property type="molecule type" value="Genomic_DNA"/>
</dbReference>